<gene>
    <name evidence="3" type="ORF">AUR66_06160</name>
</gene>
<dbReference type="Pfam" id="PF26223">
    <property type="entry name" value="DUF8049"/>
    <property type="match status" value="1"/>
</dbReference>
<accession>A0A0W1SWE5</accession>
<evidence type="ECO:0000313" key="4">
    <source>
        <dbReference type="Proteomes" id="UP000053157"/>
    </source>
</evidence>
<dbReference type="OrthoDB" id="287408at2157"/>
<sequence length="87" mass="9349">MASSDDATLDLRDFSDVYVALVAGFCTVGLTLALEYGVSVSVPFVYRLTPLVPYFGYVFSRGAGLSTRTWSVLIAAVTLGTFGFFAF</sequence>
<comment type="caution">
    <text evidence="3">The sequence shown here is derived from an EMBL/GenBank/DDBJ whole genome shotgun (WGS) entry which is preliminary data.</text>
</comment>
<dbReference type="RefSeq" id="WP_058570688.1">
    <property type="nucleotide sequence ID" value="NZ_LOPV01000020.1"/>
</dbReference>
<reference evidence="3 4" key="1">
    <citation type="submission" date="2015-12" db="EMBL/GenBank/DDBJ databases">
        <title>Haloferax profundi sp. nov. isolated from the Discovery deep brine-seawater interface in the Red Sea.</title>
        <authorList>
            <person name="Zhang G."/>
            <person name="Stingl U."/>
            <person name="Rashid M."/>
        </authorList>
    </citation>
    <scope>NUCLEOTIDE SEQUENCE [LARGE SCALE GENOMIC DNA]</scope>
    <source>
        <strain evidence="3 4">SB29</strain>
    </source>
</reference>
<evidence type="ECO:0000259" key="2">
    <source>
        <dbReference type="Pfam" id="PF26223"/>
    </source>
</evidence>
<feature type="domain" description="DUF8049" evidence="2">
    <location>
        <begin position="12"/>
        <end position="87"/>
    </location>
</feature>
<feature type="transmembrane region" description="Helical" evidence="1">
    <location>
        <begin position="20"/>
        <end position="46"/>
    </location>
</feature>
<proteinExistence type="predicted"/>
<dbReference type="Proteomes" id="UP000053157">
    <property type="component" value="Unassembled WGS sequence"/>
</dbReference>
<dbReference type="EMBL" id="LOPV01000020">
    <property type="protein sequence ID" value="KTG30768.1"/>
    <property type="molecule type" value="Genomic_DNA"/>
</dbReference>
<organism evidence="3 4">
    <name type="scientific">Haloferax profundi</name>
    <dbReference type="NCBI Taxonomy" id="1544718"/>
    <lineage>
        <taxon>Archaea</taxon>
        <taxon>Methanobacteriati</taxon>
        <taxon>Methanobacteriota</taxon>
        <taxon>Stenosarchaea group</taxon>
        <taxon>Halobacteria</taxon>
        <taxon>Halobacteriales</taxon>
        <taxon>Haloferacaceae</taxon>
        <taxon>Haloferax</taxon>
    </lineage>
</organism>
<evidence type="ECO:0000313" key="3">
    <source>
        <dbReference type="EMBL" id="KTG30768.1"/>
    </source>
</evidence>
<evidence type="ECO:0000256" key="1">
    <source>
        <dbReference type="SAM" id="Phobius"/>
    </source>
</evidence>
<keyword evidence="4" id="KW-1185">Reference proteome</keyword>
<protein>
    <recommendedName>
        <fullName evidence="2">DUF8049 domain-containing protein</fullName>
    </recommendedName>
</protein>
<keyword evidence="1" id="KW-1133">Transmembrane helix</keyword>
<feature type="transmembrane region" description="Helical" evidence="1">
    <location>
        <begin position="67"/>
        <end position="86"/>
    </location>
</feature>
<keyword evidence="1" id="KW-0472">Membrane</keyword>
<dbReference type="InterPro" id="IPR058362">
    <property type="entry name" value="DUF8049"/>
</dbReference>
<name>A0A0W1SWE5_9EURY</name>
<keyword evidence="1" id="KW-0812">Transmembrane</keyword>
<dbReference type="AlphaFoldDB" id="A0A0W1SWE5"/>